<protein>
    <submittedName>
        <fullName evidence="3">Uncharacterized protein</fullName>
    </submittedName>
</protein>
<dbReference type="Proteomes" id="UP000600026">
    <property type="component" value="Unassembled WGS sequence"/>
</dbReference>
<gene>
    <name evidence="3" type="ORF">Sxan_23960</name>
</gene>
<dbReference type="EMBL" id="BNEE01000006">
    <property type="protein sequence ID" value="GHI85032.1"/>
    <property type="molecule type" value="Genomic_DNA"/>
</dbReference>
<sequence>MNRRGNLTLTEAGADPRVLVGHPVPDALLAALRRRTAPAPLGNVVLRDAAFRTVREDFHAACRERLRSRLPAQPGGTGRLATSAVWIGLAVIAGTAFPMIGTDPTGAVEGTAAIVTCCALVVQIGCLVRYGRLRDGTRREAHLAQGLTRQIPHPALAGLAAQDPEAPARLQVSRRRIRRGRNHGRPRRSRRPAELTSPPAPS</sequence>
<keyword evidence="2" id="KW-1133">Transmembrane helix</keyword>
<accession>A0A919GUS2</accession>
<feature type="region of interest" description="Disordered" evidence="1">
    <location>
        <begin position="160"/>
        <end position="202"/>
    </location>
</feature>
<feature type="transmembrane region" description="Helical" evidence="2">
    <location>
        <begin position="112"/>
        <end position="130"/>
    </location>
</feature>
<feature type="compositionally biased region" description="Basic residues" evidence="1">
    <location>
        <begin position="172"/>
        <end position="190"/>
    </location>
</feature>
<evidence type="ECO:0000256" key="2">
    <source>
        <dbReference type="SAM" id="Phobius"/>
    </source>
</evidence>
<feature type="transmembrane region" description="Helical" evidence="2">
    <location>
        <begin position="80"/>
        <end position="100"/>
    </location>
</feature>
<name>A0A919GUS2_9ACTN</name>
<keyword evidence="2" id="KW-0812">Transmembrane</keyword>
<dbReference type="RefSeq" id="WP_031139463.1">
    <property type="nucleotide sequence ID" value="NZ_BNEE01000006.1"/>
</dbReference>
<comment type="caution">
    <text evidence="3">The sequence shown here is derived from an EMBL/GenBank/DDBJ whole genome shotgun (WGS) entry which is preliminary data.</text>
</comment>
<proteinExistence type="predicted"/>
<keyword evidence="2" id="KW-0472">Membrane</keyword>
<evidence type="ECO:0000313" key="3">
    <source>
        <dbReference type="EMBL" id="GHI85032.1"/>
    </source>
</evidence>
<reference evidence="3" key="1">
    <citation type="submission" date="2020-09" db="EMBL/GenBank/DDBJ databases">
        <title>Whole genome shotgun sequence of Streptomyces xanthophaeus NBRC 12829.</title>
        <authorList>
            <person name="Komaki H."/>
            <person name="Tamura T."/>
        </authorList>
    </citation>
    <scope>NUCLEOTIDE SEQUENCE</scope>
    <source>
        <strain evidence="3">NBRC 12829</strain>
    </source>
</reference>
<dbReference type="OrthoDB" id="4215241at2"/>
<organism evidence="3 4">
    <name type="scientific">Streptomyces xanthophaeus</name>
    <dbReference type="NCBI Taxonomy" id="67385"/>
    <lineage>
        <taxon>Bacteria</taxon>
        <taxon>Bacillati</taxon>
        <taxon>Actinomycetota</taxon>
        <taxon>Actinomycetes</taxon>
        <taxon>Kitasatosporales</taxon>
        <taxon>Streptomycetaceae</taxon>
        <taxon>Streptomyces</taxon>
    </lineage>
</organism>
<dbReference type="AlphaFoldDB" id="A0A919GUS2"/>
<evidence type="ECO:0000313" key="4">
    <source>
        <dbReference type="Proteomes" id="UP000600026"/>
    </source>
</evidence>
<keyword evidence="4" id="KW-1185">Reference proteome</keyword>
<evidence type="ECO:0000256" key="1">
    <source>
        <dbReference type="SAM" id="MobiDB-lite"/>
    </source>
</evidence>